<sequence>MEGHPNVNRPVTLMTPDTEGAMDMNSNDTEHQRMELFVEQANKVLPQVVKYIFLESVAFSFRLLLSAARPLPFADMIFREIVYIESGNLQTESFEEQSNNVRIRALLFAMMYMVVDFLRVTTLTFATSVLLGGFVSELTRFDFYMVTITLLAQAFQFFLLRVNGKLLPYFLFMYSSRGNKILESAWQIHIPAKADLILACLYVAIAIRLIFFSLPYDVKNLVRSLSIFYILSATTSIIGYCSGSYRLVWRDNGILESSMIEYFDFVFREVFEHGLAEASKLQFRDFVFTKISDSLKQCVHPLVIRQTNMKLIDYLYNERGGVGMACEYMKSGDMWKRAAAASLPGFWVMENRIRLQKGLFWRLRETMCGWDKDAEAALNSLHHLAAAWSNENSETDEEHPFLEDDPMARASVVDTLVNLILKKNRPTLYFQMKALAACCRHPLVLQHFYQQHVCELSTTPGTSECTSRSKIGRELEALVTITSPLLAQNQSYTVSDQRRSFLQTSRLTQLCMQLHDIVCDPNNTACIISNVYASESLLSLICHGNGSIQSDTMHVMVNIAEGTIRAMKQKLTSIDLDEVKAIETVRCLLSLDQFNEWGEFEITGLRNGSYKIIKSSKFVEAVVKETRERVMARMQHCSEYAGNPGDKF</sequence>
<organism evidence="3 4">
    <name type="scientific">Ceratopteris richardii</name>
    <name type="common">Triangle waterfern</name>
    <dbReference type="NCBI Taxonomy" id="49495"/>
    <lineage>
        <taxon>Eukaryota</taxon>
        <taxon>Viridiplantae</taxon>
        <taxon>Streptophyta</taxon>
        <taxon>Embryophyta</taxon>
        <taxon>Tracheophyta</taxon>
        <taxon>Polypodiopsida</taxon>
        <taxon>Polypodiidae</taxon>
        <taxon>Polypodiales</taxon>
        <taxon>Pteridineae</taxon>
        <taxon>Pteridaceae</taxon>
        <taxon>Parkerioideae</taxon>
        <taxon>Ceratopteris</taxon>
    </lineage>
</organism>
<feature type="transmembrane region" description="Helical" evidence="2">
    <location>
        <begin position="196"/>
        <end position="214"/>
    </location>
</feature>
<keyword evidence="2" id="KW-0472">Membrane</keyword>
<evidence type="ECO:0000313" key="3">
    <source>
        <dbReference type="EMBL" id="KAH7315114.1"/>
    </source>
</evidence>
<dbReference type="Proteomes" id="UP000825935">
    <property type="component" value="Chromosome 21"/>
</dbReference>
<feature type="region of interest" description="Disordered" evidence="1">
    <location>
        <begin position="1"/>
        <end position="20"/>
    </location>
</feature>
<evidence type="ECO:0000256" key="1">
    <source>
        <dbReference type="SAM" id="MobiDB-lite"/>
    </source>
</evidence>
<reference evidence="3" key="1">
    <citation type="submission" date="2021-08" db="EMBL/GenBank/DDBJ databases">
        <title>WGS assembly of Ceratopteris richardii.</title>
        <authorList>
            <person name="Marchant D.B."/>
            <person name="Chen G."/>
            <person name="Jenkins J."/>
            <person name="Shu S."/>
            <person name="Leebens-Mack J."/>
            <person name="Grimwood J."/>
            <person name="Schmutz J."/>
            <person name="Soltis P."/>
            <person name="Soltis D."/>
            <person name="Chen Z.-H."/>
        </authorList>
    </citation>
    <scope>NUCLEOTIDE SEQUENCE</scope>
    <source>
        <strain evidence="3">Whitten #5841</strain>
        <tissue evidence="3">Leaf</tissue>
    </source>
</reference>
<evidence type="ECO:0000256" key="2">
    <source>
        <dbReference type="SAM" id="Phobius"/>
    </source>
</evidence>
<evidence type="ECO:0000313" key="4">
    <source>
        <dbReference type="Proteomes" id="UP000825935"/>
    </source>
</evidence>
<feature type="transmembrane region" description="Helical" evidence="2">
    <location>
        <begin position="226"/>
        <end position="249"/>
    </location>
</feature>
<protein>
    <submittedName>
        <fullName evidence="3">Uncharacterized protein</fullName>
    </submittedName>
</protein>
<keyword evidence="2" id="KW-0812">Transmembrane</keyword>
<proteinExistence type="predicted"/>
<feature type="transmembrane region" description="Helical" evidence="2">
    <location>
        <begin position="143"/>
        <end position="160"/>
    </location>
</feature>
<accession>A0A8T2SBR1</accession>
<dbReference type="AlphaFoldDB" id="A0A8T2SBR1"/>
<name>A0A8T2SBR1_CERRI</name>
<keyword evidence="4" id="KW-1185">Reference proteome</keyword>
<dbReference type="EMBL" id="CM035426">
    <property type="protein sequence ID" value="KAH7315114.1"/>
    <property type="molecule type" value="Genomic_DNA"/>
</dbReference>
<comment type="caution">
    <text evidence="3">The sequence shown here is derived from an EMBL/GenBank/DDBJ whole genome shotgun (WGS) entry which is preliminary data.</text>
</comment>
<keyword evidence="2" id="KW-1133">Transmembrane helix</keyword>
<feature type="transmembrane region" description="Helical" evidence="2">
    <location>
        <begin position="105"/>
        <end position="131"/>
    </location>
</feature>
<gene>
    <name evidence="3" type="ORF">KP509_21G035000</name>
</gene>